<evidence type="ECO:0000256" key="1">
    <source>
        <dbReference type="SAM" id="Phobius"/>
    </source>
</evidence>
<evidence type="ECO:0000313" key="4">
    <source>
        <dbReference type="Proteomes" id="UP000256877"/>
    </source>
</evidence>
<comment type="caution">
    <text evidence="2">The sequence shown here is derived from an EMBL/GenBank/DDBJ whole genome shotgun (WGS) entry which is preliminary data.</text>
</comment>
<gene>
    <name evidence="2" type="ORF">CGL51_04100</name>
    <name evidence="3" type="ORF">CGL52_09340</name>
</gene>
<evidence type="ECO:0000313" key="2">
    <source>
        <dbReference type="EMBL" id="RFA96868.1"/>
    </source>
</evidence>
<proteinExistence type="predicted"/>
<name>A0A371R0Q2_9CREN</name>
<dbReference type="Proteomes" id="UP000257123">
    <property type="component" value="Unassembled WGS sequence"/>
</dbReference>
<keyword evidence="1" id="KW-1133">Transmembrane helix</keyword>
<keyword evidence="1" id="KW-0812">Transmembrane</keyword>
<dbReference type="EMBL" id="NMUE01000009">
    <property type="protein sequence ID" value="RFA96868.1"/>
    <property type="molecule type" value="Genomic_DNA"/>
</dbReference>
<feature type="transmembrane region" description="Helical" evidence="1">
    <location>
        <begin position="129"/>
        <end position="149"/>
    </location>
</feature>
<evidence type="ECO:0000313" key="5">
    <source>
        <dbReference type="Proteomes" id="UP000257123"/>
    </source>
</evidence>
<accession>A0A371R0Q2</accession>
<dbReference type="AlphaFoldDB" id="A0A371R0Q2"/>
<evidence type="ECO:0000313" key="3">
    <source>
        <dbReference type="EMBL" id="RFA97391.1"/>
    </source>
</evidence>
<dbReference type="EMBL" id="NMUF01000027">
    <property type="protein sequence ID" value="RFA97391.1"/>
    <property type="molecule type" value="Genomic_DNA"/>
</dbReference>
<protein>
    <submittedName>
        <fullName evidence="2">Uncharacterized protein</fullName>
    </submittedName>
</protein>
<reference evidence="4 5" key="1">
    <citation type="submission" date="2017-07" db="EMBL/GenBank/DDBJ databases">
        <title>Draft genome sequence of aerobic hyperthermophilic archaea, Pyrobaculum aerophilum YKB31 and YKB32.</title>
        <authorList>
            <person name="Mochizuki T."/>
            <person name="Berliner A.J."/>
            <person name="Yoshida-Takashima Y."/>
            <person name="Takaki Y."/>
            <person name="Nunoura T."/>
            <person name="Takai K."/>
        </authorList>
    </citation>
    <scope>NUCLEOTIDE SEQUENCE [LARGE SCALE GENOMIC DNA]</scope>
    <source>
        <strain evidence="2 5">YKB31</strain>
        <strain evidence="3 4">YKB32</strain>
    </source>
</reference>
<dbReference type="RefSeq" id="WP_116420785.1">
    <property type="nucleotide sequence ID" value="NZ_NMUE01000009.1"/>
</dbReference>
<dbReference type="OrthoDB" id="28678at2157"/>
<keyword evidence="1" id="KW-0472">Membrane</keyword>
<feature type="transmembrane region" description="Helical" evidence="1">
    <location>
        <begin position="88"/>
        <end position="109"/>
    </location>
</feature>
<feature type="transmembrane region" description="Helical" evidence="1">
    <location>
        <begin position="53"/>
        <end position="76"/>
    </location>
</feature>
<sequence length="155" mass="17411">MTRQLVVLFIAIVIVAIASAFMPVERFVADAIRPPSNKVLTPDGVIDIASTPLWLYAWRITVIFTILLFAAIVATFFVKPNARARWTLAMLSIAAAVFHYLTLLFTSSPPGYGVSIYPLFYTINVKNNIQIYLDIGQVFILYSIYNIYIAEKKLS</sequence>
<organism evidence="2 5">
    <name type="scientific">Pyrobaculum aerophilum</name>
    <dbReference type="NCBI Taxonomy" id="13773"/>
    <lineage>
        <taxon>Archaea</taxon>
        <taxon>Thermoproteota</taxon>
        <taxon>Thermoprotei</taxon>
        <taxon>Thermoproteales</taxon>
        <taxon>Thermoproteaceae</taxon>
        <taxon>Pyrobaculum</taxon>
    </lineage>
</organism>
<dbReference type="Proteomes" id="UP000256877">
    <property type="component" value="Unassembled WGS sequence"/>
</dbReference>